<proteinExistence type="predicted"/>
<accession>A0ABW8TP01</accession>
<name>A0ABW8TP01_9CLOT</name>
<gene>
    <name evidence="1" type="ORF">ACJDUH_04795</name>
</gene>
<sequence>MFFFFISINSIHVNAQDFKYIEIFDPKQDKVVKVVQSNPQIQSMITSWITNIEGLYKNDPITDDGYVVKIALDPLVKVNCKSLNALVSEVYILIPENEPPCYLIFEDENKLLSLVFNGDIDMLSKVLDFKLKK</sequence>
<comment type="caution">
    <text evidence="1">The sequence shown here is derived from an EMBL/GenBank/DDBJ whole genome shotgun (WGS) entry which is preliminary data.</text>
</comment>
<reference evidence="1 2" key="1">
    <citation type="submission" date="2024-11" db="EMBL/GenBank/DDBJ databases">
        <authorList>
            <person name="Heng Y.C."/>
            <person name="Lim A.C.H."/>
            <person name="Lee J.K.Y."/>
            <person name="Kittelmann S."/>
        </authorList>
    </citation>
    <scope>NUCLEOTIDE SEQUENCE [LARGE SCALE GENOMIC DNA]</scope>
    <source>
        <strain evidence="1 2">WILCCON 0202</strain>
    </source>
</reference>
<evidence type="ECO:0000313" key="1">
    <source>
        <dbReference type="EMBL" id="MFL0267414.1"/>
    </source>
</evidence>
<dbReference type="Proteomes" id="UP001623661">
    <property type="component" value="Unassembled WGS sequence"/>
</dbReference>
<dbReference type="RefSeq" id="WP_406764018.1">
    <property type="nucleotide sequence ID" value="NZ_JBJHZY010000001.1"/>
</dbReference>
<dbReference type="EMBL" id="JBJHZY010000001">
    <property type="protein sequence ID" value="MFL0267414.1"/>
    <property type="molecule type" value="Genomic_DNA"/>
</dbReference>
<keyword evidence="2" id="KW-1185">Reference proteome</keyword>
<evidence type="ECO:0000313" key="2">
    <source>
        <dbReference type="Proteomes" id="UP001623661"/>
    </source>
</evidence>
<protein>
    <submittedName>
        <fullName evidence="1">Uncharacterized protein</fullName>
    </submittedName>
</protein>
<organism evidence="1 2">
    <name type="scientific">Candidatus Clostridium radicumherbarum</name>
    <dbReference type="NCBI Taxonomy" id="3381662"/>
    <lineage>
        <taxon>Bacteria</taxon>
        <taxon>Bacillati</taxon>
        <taxon>Bacillota</taxon>
        <taxon>Clostridia</taxon>
        <taxon>Eubacteriales</taxon>
        <taxon>Clostridiaceae</taxon>
        <taxon>Clostridium</taxon>
    </lineage>
</organism>